<evidence type="ECO:0000256" key="2">
    <source>
        <dbReference type="ARBA" id="ARBA00029447"/>
    </source>
</evidence>
<dbReference type="PANTHER" id="PTHR32089">
    <property type="entry name" value="METHYL-ACCEPTING CHEMOTAXIS PROTEIN MCPB"/>
    <property type="match status" value="1"/>
</dbReference>
<feature type="transmembrane region" description="Helical" evidence="5">
    <location>
        <begin position="181"/>
        <end position="201"/>
    </location>
</feature>
<comment type="caution">
    <text evidence="8">The sequence shown here is derived from an EMBL/GenBank/DDBJ whole genome shotgun (WGS) entry which is preliminary data.</text>
</comment>
<dbReference type="Gene3D" id="6.10.340.10">
    <property type="match status" value="1"/>
</dbReference>
<proteinExistence type="inferred from homology"/>
<feature type="region of interest" description="Disordered" evidence="4">
    <location>
        <begin position="315"/>
        <end position="335"/>
    </location>
</feature>
<keyword evidence="9" id="KW-1185">Reference proteome</keyword>
<dbReference type="Gene3D" id="1.20.120.30">
    <property type="entry name" value="Aspartate receptor, ligand-binding domain"/>
    <property type="match status" value="1"/>
</dbReference>
<feature type="domain" description="HAMP" evidence="7">
    <location>
        <begin position="203"/>
        <end position="255"/>
    </location>
</feature>
<reference evidence="8" key="1">
    <citation type="submission" date="2020-11" db="EMBL/GenBank/DDBJ databases">
        <title>Halonatronomonas betainensis gen. nov., sp. nov. a novel haloalkaliphilic representative of the family Halanaerobiacae capable of betaine degradation.</title>
        <authorList>
            <person name="Boltyanskaya Y."/>
            <person name="Kevbrin V."/>
            <person name="Detkova E."/>
            <person name="Grouzdev D.S."/>
            <person name="Koziaeva V."/>
            <person name="Zhilina T."/>
        </authorList>
    </citation>
    <scope>NUCLEOTIDE SEQUENCE</scope>
    <source>
        <strain evidence="8">Z-7014</strain>
    </source>
</reference>
<evidence type="ECO:0000313" key="8">
    <source>
        <dbReference type="EMBL" id="MBF8437332.1"/>
    </source>
</evidence>
<protein>
    <submittedName>
        <fullName evidence="8">HAMP domain-containing protein</fullName>
    </submittedName>
</protein>
<dbReference type="Pfam" id="PF00672">
    <property type="entry name" value="HAMP"/>
    <property type="match status" value="1"/>
</dbReference>
<dbReference type="RefSeq" id="WP_270454304.1">
    <property type="nucleotide sequence ID" value="NZ_JADPIE010000005.1"/>
</dbReference>
<evidence type="ECO:0000256" key="3">
    <source>
        <dbReference type="PROSITE-ProRule" id="PRU00284"/>
    </source>
</evidence>
<dbReference type="PANTHER" id="PTHR32089:SF112">
    <property type="entry name" value="LYSOZYME-LIKE PROTEIN-RELATED"/>
    <property type="match status" value="1"/>
</dbReference>
<dbReference type="SMART" id="SM00283">
    <property type="entry name" value="MA"/>
    <property type="match status" value="1"/>
</dbReference>
<feature type="domain" description="Methyl-accepting transducer" evidence="6">
    <location>
        <begin position="274"/>
        <end position="545"/>
    </location>
</feature>
<dbReference type="Pfam" id="PF13682">
    <property type="entry name" value="CZB"/>
    <property type="match status" value="1"/>
</dbReference>
<name>A0A931AQY9_9FIRM</name>
<dbReference type="PROSITE" id="PS50885">
    <property type="entry name" value="HAMP"/>
    <property type="match status" value="1"/>
</dbReference>
<dbReference type="SUPFAM" id="SSF58104">
    <property type="entry name" value="Methyl-accepting chemotaxis protein (MCP) signaling domain"/>
    <property type="match status" value="1"/>
</dbReference>
<dbReference type="GO" id="GO:0016020">
    <property type="term" value="C:membrane"/>
    <property type="evidence" value="ECO:0007669"/>
    <property type="project" value="InterPro"/>
</dbReference>
<dbReference type="PROSITE" id="PS50111">
    <property type="entry name" value="CHEMOTAXIS_TRANSDUC_2"/>
    <property type="match status" value="1"/>
</dbReference>
<keyword evidence="5" id="KW-1133">Transmembrane helix</keyword>
<accession>A0A931AQY9</accession>
<dbReference type="CDD" id="cd11386">
    <property type="entry name" value="MCP_signal"/>
    <property type="match status" value="1"/>
</dbReference>
<sequence length="560" mass="61154">MFRKIKSSMFAKFILAFSIILVLFIAANLIDNYFDNQVAEIENEIDEMQSFQLFLANLEIDHHLWMMEIYDMLAGGEIPDLGHYTECNLGTWYYDIEPDDYYSGPYEAMEEPHSLLHISGMEVVEIFEAGQEDEAAEQFREEVIPAVENVRANINEIIELTDEEVAGMQGDRDAYANTANLITFGSTILTIILAAIIALLLTKSTVGPVNDIIKQVDKVAAGDLRDNIMTGKTDEIGSLVSAFNNMIDTLRDLVGNIEKSSDSVVTASGELNTVSDETGYSAEEIARSITEVAEGSEEISTRIRSLEDVTHQLDSEGEKLKSNASESLEVADKSSRTAAEGQKAIQEAIAQLDTVSETVNFATEAIEKLGERSKEIGKMVDMIEGISSQTNLLALNAAIEAARAGESGRGFAVVAEEVRELAEESSEATTKITSLIEDIQSETTATVNSMDTNIEEVEKQIRIINKAGDSLDHMVEASEETSDMVNKMKEFADSLDDIIDTINQAVDSVGSTVEDNAASAEEVSALAQEQSASVEEVAASADELENMAQHLKGLINEFQV</sequence>
<dbReference type="GO" id="GO:0007165">
    <property type="term" value="P:signal transduction"/>
    <property type="evidence" value="ECO:0007669"/>
    <property type="project" value="UniProtKB-KW"/>
</dbReference>
<dbReference type="InterPro" id="IPR003660">
    <property type="entry name" value="HAMP_dom"/>
</dbReference>
<dbReference type="EMBL" id="JADPIE010000005">
    <property type="protein sequence ID" value="MBF8437332.1"/>
    <property type="molecule type" value="Genomic_DNA"/>
</dbReference>
<dbReference type="SMART" id="SM00304">
    <property type="entry name" value="HAMP"/>
    <property type="match status" value="1"/>
</dbReference>
<organism evidence="8 9">
    <name type="scientific">Halonatronomonas betaini</name>
    <dbReference type="NCBI Taxonomy" id="2778430"/>
    <lineage>
        <taxon>Bacteria</taxon>
        <taxon>Bacillati</taxon>
        <taxon>Bacillota</taxon>
        <taxon>Clostridia</taxon>
        <taxon>Halanaerobiales</taxon>
        <taxon>Halarsenatibacteraceae</taxon>
        <taxon>Halonatronomonas</taxon>
    </lineage>
</organism>
<evidence type="ECO:0000259" key="7">
    <source>
        <dbReference type="PROSITE" id="PS50885"/>
    </source>
</evidence>
<keyword evidence="5" id="KW-0472">Membrane</keyword>
<evidence type="ECO:0000256" key="5">
    <source>
        <dbReference type="SAM" id="Phobius"/>
    </source>
</evidence>
<dbReference type="CDD" id="cd06225">
    <property type="entry name" value="HAMP"/>
    <property type="match status" value="1"/>
</dbReference>
<evidence type="ECO:0000256" key="4">
    <source>
        <dbReference type="SAM" id="MobiDB-lite"/>
    </source>
</evidence>
<evidence type="ECO:0000259" key="6">
    <source>
        <dbReference type="PROSITE" id="PS50111"/>
    </source>
</evidence>
<keyword evidence="1 3" id="KW-0807">Transducer</keyword>
<dbReference type="Proteomes" id="UP000621436">
    <property type="component" value="Unassembled WGS sequence"/>
</dbReference>
<comment type="similarity">
    <text evidence="2">Belongs to the methyl-accepting chemotaxis (MCP) protein family.</text>
</comment>
<keyword evidence="5" id="KW-0812">Transmembrane</keyword>
<evidence type="ECO:0000256" key="1">
    <source>
        <dbReference type="ARBA" id="ARBA00023224"/>
    </source>
</evidence>
<dbReference type="Pfam" id="PF00015">
    <property type="entry name" value="MCPsignal"/>
    <property type="match status" value="1"/>
</dbReference>
<dbReference type="InterPro" id="IPR025991">
    <property type="entry name" value="Chemoreceptor_zinc-bind_dom"/>
</dbReference>
<dbReference type="Gene3D" id="1.10.287.950">
    <property type="entry name" value="Methyl-accepting chemotaxis protein"/>
    <property type="match status" value="1"/>
</dbReference>
<dbReference type="InterPro" id="IPR004089">
    <property type="entry name" value="MCPsignal_dom"/>
</dbReference>
<gene>
    <name evidence="8" type="ORF">I0Q91_09595</name>
</gene>
<dbReference type="AlphaFoldDB" id="A0A931AQY9"/>
<evidence type="ECO:0000313" key="9">
    <source>
        <dbReference type="Proteomes" id="UP000621436"/>
    </source>
</evidence>